<reference evidence="11 12" key="1">
    <citation type="submission" date="2020-08" db="EMBL/GenBank/DDBJ databases">
        <title>Genomic Encyclopedia of Type Strains, Phase IV (KMG-IV): sequencing the most valuable type-strain genomes for metagenomic binning, comparative biology and taxonomic classification.</title>
        <authorList>
            <person name="Goeker M."/>
        </authorList>
    </citation>
    <scope>NUCLEOTIDE SEQUENCE [LARGE SCALE GENOMIC DNA]</scope>
    <source>
        <strain evidence="11 12">DSM 25895</strain>
    </source>
</reference>
<dbReference type="GO" id="GO:0022857">
    <property type="term" value="F:transmembrane transporter activity"/>
    <property type="evidence" value="ECO:0007669"/>
    <property type="project" value="UniProtKB-UniRule"/>
</dbReference>
<comment type="subunit">
    <text evidence="9">The complex comprises the extracytoplasmic solute receptor protein and the two transmembrane proteins.</text>
</comment>
<evidence type="ECO:0000313" key="11">
    <source>
        <dbReference type="EMBL" id="MBB5691160.1"/>
    </source>
</evidence>
<evidence type="ECO:0000256" key="7">
    <source>
        <dbReference type="ARBA" id="ARBA00023136"/>
    </source>
</evidence>
<comment type="function">
    <text evidence="9">Part of the tripartite ATP-independent periplasmic (TRAP) transport system.</text>
</comment>
<dbReference type="AlphaFoldDB" id="A0A840XVM8"/>
<keyword evidence="5 9" id="KW-0812">Transmembrane</keyword>
<comment type="caution">
    <text evidence="11">The sequence shown here is derived from an EMBL/GenBank/DDBJ whole genome shotgun (WGS) entry which is preliminary data.</text>
</comment>
<gene>
    <name evidence="11" type="ORF">FHS88_003312</name>
</gene>
<dbReference type="GO" id="GO:0015740">
    <property type="term" value="P:C4-dicarboxylate transport"/>
    <property type="evidence" value="ECO:0007669"/>
    <property type="project" value="TreeGrafter"/>
</dbReference>
<comment type="subcellular location">
    <subcellularLocation>
        <location evidence="1 9">Cell inner membrane</location>
        <topology evidence="1 9">Multi-pass membrane protein</topology>
    </subcellularLocation>
</comment>
<evidence type="ECO:0000256" key="2">
    <source>
        <dbReference type="ARBA" id="ARBA00022448"/>
    </source>
</evidence>
<evidence type="ECO:0000256" key="9">
    <source>
        <dbReference type="RuleBase" id="RU369079"/>
    </source>
</evidence>
<dbReference type="GO" id="GO:0005886">
    <property type="term" value="C:plasma membrane"/>
    <property type="evidence" value="ECO:0007669"/>
    <property type="project" value="UniProtKB-SubCell"/>
</dbReference>
<dbReference type="RefSeq" id="WP_338146619.1">
    <property type="nucleotide sequence ID" value="NZ_JAAEDJ010000019.1"/>
</dbReference>
<evidence type="ECO:0000256" key="4">
    <source>
        <dbReference type="ARBA" id="ARBA00022519"/>
    </source>
</evidence>
<evidence type="ECO:0000256" key="1">
    <source>
        <dbReference type="ARBA" id="ARBA00004429"/>
    </source>
</evidence>
<dbReference type="InterPro" id="IPR055348">
    <property type="entry name" value="DctQ"/>
</dbReference>
<name>A0A840XVM8_9PROT</name>
<dbReference type="Pfam" id="PF04290">
    <property type="entry name" value="DctQ"/>
    <property type="match status" value="1"/>
</dbReference>
<dbReference type="InterPro" id="IPR007387">
    <property type="entry name" value="TRAP_DctQ"/>
</dbReference>
<feature type="transmembrane region" description="Helical" evidence="9">
    <location>
        <begin position="98"/>
        <end position="119"/>
    </location>
</feature>
<dbReference type="PANTHER" id="PTHR35011">
    <property type="entry name" value="2,3-DIKETO-L-GULONATE TRAP TRANSPORTER SMALL PERMEASE PROTEIN YIAM"/>
    <property type="match status" value="1"/>
</dbReference>
<keyword evidence="2 9" id="KW-0813">Transport</keyword>
<sequence>MSADLDPGARAPDPPVRVPLAFERVLLAAAMGAMALITAANVVVRYLTDASLAVTEEYSVVLMVIVTMVGTALAAAGGRHIRVEYFAALLPAGWQRGLEVVALLLAILCFGLLAWYGAWLAYDEYRFEVLSNGLGNPNWWYTGWLPLLSLLVIARAAGRLVRLLRGGAA</sequence>
<organism evidence="11 12">
    <name type="scientific">Neoroseomonas alkaliterrae</name>
    <dbReference type="NCBI Taxonomy" id="1452450"/>
    <lineage>
        <taxon>Bacteria</taxon>
        <taxon>Pseudomonadati</taxon>
        <taxon>Pseudomonadota</taxon>
        <taxon>Alphaproteobacteria</taxon>
        <taxon>Acetobacterales</taxon>
        <taxon>Acetobacteraceae</taxon>
        <taxon>Neoroseomonas</taxon>
    </lineage>
</organism>
<keyword evidence="3" id="KW-1003">Cell membrane</keyword>
<protein>
    <recommendedName>
        <fullName evidence="9">TRAP transporter small permease protein</fullName>
    </recommendedName>
</protein>
<evidence type="ECO:0000259" key="10">
    <source>
        <dbReference type="Pfam" id="PF04290"/>
    </source>
</evidence>
<keyword evidence="12" id="KW-1185">Reference proteome</keyword>
<feature type="domain" description="Tripartite ATP-independent periplasmic transporters DctQ component" evidence="10">
    <location>
        <begin position="34"/>
        <end position="165"/>
    </location>
</feature>
<dbReference type="PANTHER" id="PTHR35011:SF2">
    <property type="entry name" value="2,3-DIKETO-L-GULONATE TRAP TRANSPORTER SMALL PERMEASE PROTEIN YIAM"/>
    <property type="match status" value="1"/>
</dbReference>
<feature type="transmembrane region" description="Helical" evidence="9">
    <location>
        <begin position="58"/>
        <end position="77"/>
    </location>
</feature>
<dbReference type="EMBL" id="JACIJE010000010">
    <property type="protein sequence ID" value="MBB5691160.1"/>
    <property type="molecule type" value="Genomic_DNA"/>
</dbReference>
<evidence type="ECO:0000313" key="12">
    <source>
        <dbReference type="Proteomes" id="UP000562254"/>
    </source>
</evidence>
<evidence type="ECO:0000256" key="3">
    <source>
        <dbReference type="ARBA" id="ARBA00022475"/>
    </source>
</evidence>
<evidence type="ECO:0000256" key="6">
    <source>
        <dbReference type="ARBA" id="ARBA00022989"/>
    </source>
</evidence>
<evidence type="ECO:0000256" key="8">
    <source>
        <dbReference type="ARBA" id="ARBA00038436"/>
    </source>
</evidence>
<feature type="transmembrane region" description="Helical" evidence="9">
    <location>
        <begin position="25"/>
        <end position="46"/>
    </location>
</feature>
<dbReference type="Proteomes" id="UP000562254">
    <property type="component" value="Unassembled WGS sequence"/>
</dbReference>
<comment type="similarity">
    <text evidence="8 9">Belongs to the TRAP transporter small permease family.</text>
</comment>
<keyword evidence="4 9" id="KW-0997">Cell inner membrane</keyword>
<feature type="transmembrane region" description="Helical" evidence="9">
    <location>
        <begin position="139"/>
        <end position="157"/>
    </location>
</feature>
<keyword evidence="7 9" id="KW-0472">Membrane</keyword>
<accession>A0A840XVM8</accession>
<keyword evidence="6 9" id="KW-1133">Transmembrane helix</keyword>
<proteinExistence type="inferred from homology"/>
<evidence type="ECO:0000256" key="5">
    <source>
        <dbReference type="ARBA" id="ARBA00022692"/>
    </source>
</evidence>